<reference evidence="1 2" key="1">
    <citation type="journal article" date="2024" name="Arch. Microbiol.">
        <title>Corallococcus caeni sp. nov., a novel myxobacterium isolated from activated sludge.</title>
        <authorList>
            <person name="Tomita S."/>
            <person name="Nakai R."/>
            <person name="Kuroda K."/>
            <person name="Kurashita H."/>
            <person name="Hatamoto M."/>
            <person name="Yamaguchi T."/>
            <person name="Narihiro T."/>
        </authorList>
    </citation>
    <scope>NUCLEOTIDE SEQUENCE [LARGE SCALE GENOMIC DNA]</scope>
    <source>
        <strain evidence="1 2">NO1</strain>
    </source>
</reference>
<dbReference type="EMBL" id="BTTX01000001">
    <property type="protein sequence ID" value="GMU03975.1"/>
    <property type="molecule type" value="Genomic_DNA"/>
</dbReference>
<name>A0ABQ6QIV0_9BACT</name>
<comment type="caution">
    <text evidence="1">The sequence shown here is derived from an EMBL/GenBank/DDBJ whole genome shotgun (WGS) entry which is preliminary data.</text>
</comment>
<protein>
    <submittedName>
        <fullName evidence="1">Uncharacterized protein</fullName>
    </submittedName>
</protein>
<keyword evidence="2" id="KW-1185">Reference proteome</keyword>
<dbReference type="Proteomes" id="UP001342631">
    <property type="component" value="Unassembled WGS sequence"/>
</dbReference>
<sequence>MGAFFAGAPASKVDTEENAFGVRTVEAGADEEAVEVRGAESGRDGMIIDGLGIRGGG</sequence>
<organism evidence="1 2">
    <name type="scientific">Corallococcus caeni</name>
    <dbReference type="NCBI Taxonomy" id="3082388"/>
    <lineage>
        <taxon>Bacteria</taxon>
        <taxon>Pseudomonadati</taxon>
        <taxon>Myxococcota</taxon>
        <taxon>Myxococcia</taxon>
        <taxon>Myxococcales</taxon>
        <taxon>Cystobacterineae</taxon>
        <taxon>Myxococcaceae</taxon>
        <taxon>Corallococcus</taxon>
    </lineage>
</organism>
<accession>A0ABQ6QIV0</accession>
<evidence type="ECO:0000313" key="2">
    <source>
        <dbReference type="Proteomes" id="UP001342631"/>
    </source>
</evidence>
<gene>
    <name evidence="1" type="ORF">ASNO1_02270</name>
</gene>
<evidence type="ECO:0000313" key="1">
    <source>
        <dbReference type="EMBL" id="GMU03975.1"/>
    </source>
</evidence>
<proteinExistence type="predicted"/>